<feature type="compositionally biased region" description="Low complexity" evidence="1">
    <location>
        <begin position="143"/>
        <end position="154"/>
    </location>
</feature>
<feature type="compositionally biased region" description="Polar residues" evidence="1">
    <location>
        <begin position="241"/>
        <end position="267"/>
    </location>
</feature>
<dbReference type="Proteomes" id="UP001610335">
    <property type="component" value="Unassembled WGS sequence"/>
</dbReference>
<feature type="region of interest" description="Disordered" evidence="1">
    <location>
        <begin position="434"/>
        <end position="615"/>
    </location>
</feature>
<comment type="caution">
    <text evidence="2">The sequence shown here is derived from an EMBL/GenBank/DDBJ whole genome shotgun (WGS) entry which is preliminary data.</text>
</comment>
<feature type="compositionally biased region" description="Polar residues" evidence="1">
    <location>
        <begin position="599"/>
        <end position="609"/>
    </location>
</feature>
<name>A0ABR4I631_9EURO</name>
<organism evidence="2 3">
    <name type="scientific">Aspergillus cavernicola</name>
    <dbReference type="NCBI Taxonomy" id="176166"/>
    <lineage>
        <taxon>Eukaryota</taxon>
        <taxon>Fungi</taxon>
        <taxon>Dikarya</taxon>
        <taxon>Ascomycota</taxon>
        <taxon>Pezizomycotina</taxon>
        <taxon>Eurotiomycetes</taxon>
        <taxon>Eurotiomycetidae</taxon>
        <taxon>Eurotiales</taxon>
        <taxon>Aspergillaceae</taxon>
        <taxon>Aspergillus</taxon>
        <taxon>Aspergillus subgen. Nidulantes</taxon>
    </lineage>
</organism>
<accession>A0ABR4I631</accession>
<keyword evidence="3" id="KW-1185">Reference proteome</keyword>
<gene>
    <name evidence="2" type="ORF">BDW59DRAFT_180877</name>
</gene>
<evidence type="ECO:0000256" key="1">
    <source>
        <dbReference type="SAM" id="MobiDB-lite"/>
    </source>
</evidence>
<evidence type="ECO:0000313" key="3">
    <source>
        <dbReference type="Proteomes" id="UP001610335"/>
    </source>
</evidence>
<evidence type="ECO:0000313" key="2">
    <source>
        <dbReference type="EMBL" id="KAL2822313.1"/>
    </source>
</evidence>
<feature type="compositionally biased region" description="Basic and acidic residues" evidence="1">
    <location>
        <begin position="469"/>
        <end position="480"/>
    </location>
</feature>
<sequence>MTLQAGEEMIDLMEVLATARKTGTVSQRTGKQEGLEFQPSPKDRGDCVGSRIPRGNSLNRVANASSRKGTRGVVDLRSSIPIPVYRRSAEQLSAALQRKQSEPSPSGIRVTEKPRGPRPPPSAEQTSFVNPESAKRAQISDTVPPSASSSSVSSWDFDGGGEEPQRPATVFTGEYRIRTIKIPGSQAPGHTLRIASSAENLIMGGAGREPPNYAVTQRTNPSMVRYLDKLLPGTPKGVNSPKGTPTVSKGTPDSKTSVGSGQESTPPARNFCRPQVSLDSIQRRDISGKEMSMSRKPINRPSLGRLFSPSSRSLHLDVEPLVPKIPDQYCSGQKTDTRQVSNRTTESETSAQITPEPDNTPSKPSLEITPMPGTVIKRSPIDPHPPRSSSLRALTDFPENSELEQGPTVTTRVSSKGATNLKRNVTFNDFVPLGSIKEQESGDRTRPPESRSTQLLGSFRNIFKSRGGAADKDRTEKENEVQEFVDENQAPSGEQGINEANLFRNDSAKNLETKPKYPRLSGGVSWNKSSRNPKTADESPATPTSSVPRLLAPPSRLPESSLPSFARPTKSTRTKATFGLKGQGSITPDTHPRRPHVRTASTGSPQRLNRGSRRTTGGLLMISGQKKTISSPIFVEKGVLGPGGPTGLVPKNVDEVRSCLETLCKKVGEATTPLERDRHIRLALSLQQQLGNYQSVERAALEVEALAKEKRLEKKIAEDSLDTSLAEAQAQLDED</sequence>
<feature type="region of interest" description="Disordered" evidence="1">
    <location>
        <begin position="93"/>
        <end position="171"/>
    </location>
</feature>
<feature type="compositionally biased region" description="Basic and acidic residues" evidence="1">
    <location>
        <begin position="506"/>
        <end position="515"/>
    </location>
</feature>
<feature type="region of interest" description="Disordered" evidence="1">
    <location>
        <begin position="287"/>
        <end position="310"/>
    </location>
</feature>
<feature type="region of interest" description="Disordered" evidence="1">
    <location>
        <begin position="231"/>
        <end position="271"/>
    </location>
</feature>
<dbReference type="EMBL" id="JBFXLS010000058">
    <property type="protein sequence ID" value="KAL2822313.1"/>
    <property type="molecule type" value="Genomic_DNA"/>
</dbReference>
<feature type="compositionally biased region" description="Low complexity" evidence="1">
    <location>
        <begin position="545"/>
        <end position="564"/>
    </location>
</feature>
<feature type="compositionally biased region" description="Polar residues" evidence="1">
    <location>
        <begin position="330"/>
        <end position="363"/>
    </location>
</feature>
<protein>
    <submittedName>
        <fullName evidence="2">Uncharacterized protein</fullName>
    </submittedName>
</protein>
<feature type="compositionally biased region" description="Polar residues" evidence="1">
    <location>
        <begin position="407"/>
        <end position="417"/>
    </location>
</feature>
<proteinExistence type="predicted"/>
<feature type="compositionally biased region" description="Polar residues" evidence="1">
    <location>
        <begin position="524"/>
        <end position="533"/>
    </location>
</feature>
<feature type="compositionally biased region" description="Basic and acidic residues" evidence="1">
    <location>
        <begin position="437"/>
        <end position="449"/>
    </location>
</feature>
<feature type="region of interest" description="Disordered" evidence="1">
    <location>
        <begin position="22"/>
        <end position="55"/>
    </location>
</feature>
<feature type="region of interest" description="Disordered" evidence="1">
    <location>
        <begin position="326"/>
        <end position="417"/>
    </location>
</feature>
<reference evidence="2 3" key="1">
    <citation type="submission" date="2024-07" db="EMBL/GenBank/DDBJ databases">
        <title>Section-level genome sequencing and comparative genomics of Aspergillus sections Usti and Cavernicolus.</title>
        <authorList>
            <consortium name="Lawrence Berkeley National Laboratory"/>
            <person name="Nybo J.L."/>
            <person name="Vesth T.C."/>
            <person name="Theobald S."/>
            <person name="Frisvad J.C."/>
            <person name="Larsen T.O."/>
            <person name="Kjaerboelling I."/>
            <person name="Rothschild-Mancinelli K."/>
            <person name="Lyhne E.K."/>
            <person name="Kogle M.E."/>
            <person name="Barry K."/>
            <person name="Clum A."/>
            <person name="Na H."/>
            <person name="Ledsgaard L."/>
            <person name="Lin J."/>
            <person name="Lipzen A."/>
            <person name="Kuo A."/>
            <person name="Riley R."/>
            <person name="Mondo S."/>
            <person name="LaButti K."/>
            <person name="Haridas S."/>
            <person name="Pangalinan J."/>
            <person name="Salamov A.A."/>
            <person name="Simmons B.A."/>
            <person name="Magnuson J.K."/>
            <person name="Chen J."/>
            <person name="Drula E."/>
            <person name="Henrissat B."/>
            <person name="Wiebenga A."/>
            <person name="Lubbers R.J."/>
            <person name="Gomes A.C."/>
            <person name="Makela M.R."/>
            <person name="Stajich J."/>
            <person name="Grigoriev I.V."/>
            <person name="Mortensen U.H."/>
            <person name="De vries R.P."/>
            <person name="Baker S.E."/>
            <person name="Andersen M.R."/>
        </authorList>
    </citation>
    <scope>NUCLEOTIDE SEQUENCE [LARGE SCALE GENOMIC DNA]</scope>
    <source>
        <strain evidence="2 3">CBS 600.67</strain>
    </source>
</reference>